<dbReference type="SMART" id="SM00436">
    <property type="entry name" value="TOP1Bc"/>
    <property type="match status" value="1"/>
</dbReference>
<dbReference type="InterPro" id="IPR000380">
    <property type="entry name" value="Topo_IA"/>
</dbReference>
<dbReference type="GO" id="GO:0006310">
    <property type="term" value="P:DNA recombination"/>
    <property type="evidence" value="ECO:0007669"/>
    <property type="project" value="TreeGrafter"/>
</dbReference>
<dbReference type="SMART" id="SM00493">
    <property type="entry name" value="TOPRIM"/>
    <property type="match status" value="1"/>
</dbReference>
<dbReference type="InterPro" id="IPR025589">
    <property type="entry name" value="Toprim_C_rpt"/>
</dbReference>
<evidence type="ECO:0000256" key="3">
    <source>
        <dbReference type="ARBA" id="ARBA00012891"/>
    </source>
</evidence>
<evidence type="ECO:0000256" key="7">
    <source>
        <dbReference type="ARBA" id="ARBA00023029"/>
    </source>
</evidence>
<dbReference type="PANTHER" id="PTHR11390:SF21">
    <property type="entry name" value="DNA TOPOISOMERASE 3-ALPHA"/>
    <property type="match status" value="1"/>
</dbReference>
<evidence type="ECO:0000256" key="1">
    <source>
        <dbReference type="ARBA" id="ARBA00000213"/>
    </source>
</evidence>
<dbReference type="GO" id="GO:0003917">
    <property type="term" value="F:DNA topoisomerase type I (single strand cut, ATP-independent) activity"/>
    <property type="evidence" value="ECO:0007669"/>
    <property type="project" value="UniProtKB-EC"/>
</dbReference>
<reference evidence="16 17" key="1">
    <citation type="submission" date="2018-06" db="EMBL/GenBank/DDBJ databases">
        <authorList>
            <consortium name="Pathogen Informatics"/>
            <person name="Doyle S."/>
        </authorList>
    </citation>
    <scope>NUCLEOTIDE SEQUENCE [LARGE SCALE GENOMIC DNA]</scope>
    <source>
        <strain evidence="16 17">NCTC10060</strain>
    </source>
</reference>
<accession>A0A379TQZ7</accession>
<dbReference type="Pfam" id="PF01751">
    <property type="entry name" value="Toprim"/>
    <property type="match status" value="1"/>
</dbReference>
<keyword evidence="8" id="KW-0238">DNA-binding</keyword>
<dbReference type="GO" id="GO:0008270">
    <property type="term" value="F:zinc ion binding"/>
    <property type="evidence" value="ECO:0007669"/>
    <property type="project" value="UniProtKB-KW"/>
</dbReference>
<dbReference type="EMBL" id="UGXH01000001">
    <property type="protein sequence ID" value="SUG53018.1"/>
    <property type="molecule type" value="Genomic_DNA"/>
</dbReference>
<dbReference type="InterPro" id="IPR013825">
    <property type="entry name" value="Topo_IA_cen_sub2"/>
</dbReference>
<dbReference type="Pfam" id="PF01396">
    <property type="entry name" value="Zn_ribbon_Top1"/>
    <property type="match status" value="1"/>
</dbReference>
<keyword evidence="4" id="KW-0677">Repeat</keyword>
<dbReference type="GO" id="GO:0043597">
    <property type="term" value="C:cytoplasmic replication fork"/>
    <property type="evidence" value="ECO:0007669"/>
    <property type="project" value="TreeGrafter"/>
</dbReference>
<dbReference type="SUPFAM" id="SSF56712">
    <property type="entry name" value="Prokaryotic type I DNA topoisomerase"/>
    <property type="match status" value="1"/>
</dbReference>
<dbReference type="GO" id="GO:0006265">
    <property type="term" value="P:DNA topological change"/>
    <property type="evidence" value="ECO:0007669"/>
    <property type="project" value="InterPro"/>
</dbReference>
<dbReference type="GO" id="GO:0003677">
    <property type="term" value="F:DNA binding"/>
    <property type="evidence" value="ECO:0007669"/>
    <property type="project" value="UniProtKB-KW"/>
</dbReference>
<proteinExistence type="inferred from homology"/>
<evidence type="ECO:0000256" key="12">
    <source>
        <dbReference type="ARBA" id="ARBA00032235"/>
    </source>
</evidence>
<name>A0A379TQZ7_SALDZ</name>
<dbReference type="PROSITE" id="PS50880">
    <property type="entry name" value="TOPRIM"/>
    <property type="match status" value="1"/>
</dbReference>
<dbReference type="Gene3D" id="2.70.20.10">
    <property type="entry name" value="Topoisomerase I, domain 3"/>
    <property type="match status" value="1"/>
</dbReference>
<dbReference type="SUPFAM" id="SSF57783">
    <property type="entry name" value="Zinc beta-ribbon"/>
    <property type="match status" value="1"/>
</dbReference>
<feature type="domain" description="Toprim" evidence="14">
    <location>
        <begin position="2"/>
        <end position="133"/>
    </location>
</feature>
<dbReference type="AlphaFoldDB" id="A0A379TQZ7"/>
<evidence type="ECO:0000256" key="11">
    <source>
        <dbReference type="ARBA" id="ARBA00031985"/>
    </source>
</evidence>
<evidence type="ECO:0000313" key="17">
    <source>
        <dbReference type="Proteomes" id="UP000254633"/>
    </source>
</evidence>
<dbReference type="Gene3D" id="1.10.290.10">
    <property type="entry name" value="Topoisomerase I, domain 4"/>
    <property type="match status" value="1"/>
</dbReference>
<gene>
    <name evidence="16" type="primary">topB_1</name>
    <name evidence="16" type="ORF">NCTC10060_00046</name>
</gene>
<dbReference type="Proteomes" id="UP000254633">
    <property type="component" value="Unassembled WGS sequence"/>
</dbReference>
<organism evidence="16 17">
    <name type="scientific">Salmonella diarizonae</name>
    <dbReference type="NCBI Taxonomy" id="59204"/>
    <lineage>
        <taxon>Bacteria</taxon>
        <taxon>Pseudomonadati</taxon>
        <taxon>Pseudomonadota</taxon>
        <taxon>Gammaproteobacteria</taxon>
        <taxon>Enterobacterales</taxon>
        <taxon>Enterobacteriaceae</taxon>
        <taxon>Salmonella</taxon>
    </lineage>
</organism>
<sequence length="761" mass="86030">MKILWIAEKPELGRLIAQVLGNGQTHDGYIVCGSHIVSWCIGHLVKLTPPGELNPDYIKWRRETLPMKLRPLQYSILPNTEQQFRVLTNLINGADEIIHAGDPDEEGQLLVEEILDYCGNKAPVKRVLINDLNPEAAHRAMRNLQDNQAFYGLYQRALARNAADYLYGLNMTRAYTIAAMEKGHTETISVGRVQTPVLGLVVRRFEENRDHKASFYWVVEGELSGEKGVCPVVLSVPDDAPVDEKKRIINEQYATDIVKRCQGKTATVTLAITEPKSKQPPLPFALLDLQVKMNRQYDFDSEKTLAITQRLREEYRAITYNRSDCRYLSSEQFLQAPATLIMLRQRLPELEKYLDLADSSRKSRAFNDKKISAHTAIIPTPLPVNLDKMTTDEKKVYDVIVAQYLAQFMPEKTFESSVAEFDVDGLVFRQRAIHQLEPGWSALLSEREDGGSQDSQAVFNVISALCPGEQMVFNKVISRREATSPPSLYTEASLLEDLQRVAKYVDDPRIRQLLVDRDEGKEGEHGGIGTPATRSKILALLQQRGLMVLQNKKFVPTELGISFIHALPPVMTTPDMTALWHEQQRMIEAGELTVDEFLNELEQFISYQVEHVDVSGLKVTVYPCSCGGRYIRRQNDKGVFWGCNNYPDCRNAVPDKGGVPDFSVREFEAKVKCPMCGSKMKVSPKAYSCTNIPKCEFRLWGTQFNKELTMTQVVDLLTKGKTREIKGLKKKDGSKFDAVLTLNQDGSITPTFLKKKKRSAF</sequence>
<dbReference type="Pfam" id="PF01131">
    <property type="entry name" value="Topoisom_bac"/>
    <property type="match status" value="1"/>
</dbReference>
<evidence type="ECO:0000313" key="16">
    <source>
        <dbReference type="EMBL" id="SUG53018.1"/>
    </source>
</evidence>
<dbReference type="GO" id="GO:0006281">
    <property type="term" value="P:DNA repair"/>
    <property type="evidence" value="ECO:0007669"/>
    <property type="project" value="TreeGrafter"/>
</dbReference>
<evidence type="ECO:0000256" key="10">
    <source>
        <dbReference type="ARBA" id="ARBA00030003"/>
    </source>
</evidence>
<evidence type="ECO:0000259" key="15">
    <source>
        <dbReference type="PROSITE" id="PS52039"/>
    </source>
</evidence>
<keyword evidence="6" id="KW-0862">Zinc</keyword>
<keyword evidence="9 16" id="KW-0413">Isomerase</keyword>
<evidence type="ECO:0000256" key="2">
    <source>
        <dbReference type="ARBA" id="ARBA00009446"/>
    </source>
</evidence>
<comment type="catalytic activity">
    <reaction evidence="1">
        <text>ATP-independent breakage of single-stranded DNA, followed by passage and rejoining.</text>
        <dbReference type="EC" id="5.6.2.1"/>
    </reaction>
</comment>
<dbReference type="InterPro" id="IPR003601">
    <property type="entry name" value="Topo_IA_2"/>
</dbReference>
<dbReference type="InterPro" id="IPR013497">
    <property type="entry name" value="Topo_IA_cen"/>
</dbReference>
<dbReference type="CDD" id="cd03362">
    <property type="entry name" value="TOPRIM_TopoIA_TopoIII"/>
    <property type="match status" value="1"/>
</dbReference>
<keyword evidence="5" id="KW-0479">Metal-binding</keyword>
<dbReference type="SMART" id="SM00437">
    <property type="entry name" value="TOP1Ac"/>
    <property type="match status" value="1"/>
</dbReference>
<dbReference type="InterPro" id="IPR013824">
    <property type="entry name" value="Topo_IA_cen_sub1"/>
</dbReference>
<comment type="similarity">
    <text evidence="2">Belongs to the type IA topoisomerase family.</text>
</comment>
<dbReference type="PROSITE" id="PS52039">
    <property type="entry name" value="TOPO_IA_2"/>
    <property type="match status" value="1"/>
</dbReference>
<protein>
    <recommendedName>
        <fullName evidence="3">DNA topoisomerase</fullName>
        <ecNumber evidence="3">5.6.2.1</ecNumber>
    </recommendedName>
    <alternativeName>
        <fullName evidence="13">Omega-protein</fullName>
    </alternativeName>
    <alternativeName>
        <fullName evidence="12">Relaxing enzyme</fullName>
    </alternativeName>
    <alternativeName>
        <fullName evidence="10">Swivelase</fullName>
    </alternativeName>
    <alternativeName>
        <fullName evidence="11">Untwisting enzyme</fullName>
    </alternativeName>
</protein>
<evidence type="ECO:0000256" key="9">
    <source>
        <dbReference type="ARBA" id="ARBA00023235"/>
    </source>
</evidence>
<dbReference type="InterPro" id="IPR023405">
    <property type="entry name" value="Topo_IA_core_domain"/>
</dbReference>
<dbReference type="Gene3D" id="3.40.50.140">
    <property type="match status" value="1"/>
</dbReference>
<evidence type="ECO:0000256" key="8">
    <source>
        <dbReference type="ARBA" id="ARBA00023125"/>
    </source>
</evidence>
<dbReference type="InterPro" id="IPR006171">
    <property type="entry name" value="TOPRIM_dom"/>
</dbReference>
<dbReference type="Gene3D" id="3.30.65.10">
    <property type="entry name" value="Bacterial Topoisomerase I, domain 1"/>
    <property type="match status" value="1"/>
</dbReference>
<dbReference type="InterPro" id="IPR013826">
    <property type="entry name" value="Topo_IA_cen_sub3"/>
</dbReference>
<dbReference type="Pfam" id="PF13342">
    <property type="entry name" value="Toprim_Crpt"/>
    <property type="match status" value="1"/>
</dbReference>
<evidence type="ECO:0000256" key="5">
    <source>
        <dbReference type="ARBA" id="ARBA00022771"/>
    </source>
</evidence>
<dbReference type="InterPro" id="IPR034144">
    <property type="entry name" value="TOPRIM_TopoIII"/>
</dbReference>
<keyword evidence="5" id="KW-0863">Zinc-finger</keyword>
<evidence type="ECO:0000256" key="13">
    <source>
        <dbReference type="ARBA" id="ARBA00032877"/>
    </source>
</evidence>
<dbReference type="PRINTS" id="PR00417">
    <property type="entry name" value="PRTPISMRASEI"/>
</dbReference>
<dbReference type="InterPro" id="IPR003602">
    <property type="entry name" value="Topo_IA_DNA-bd_dom"/>
</dbReference>
<evidence type="ECO:0000259" key="14">
    <source>
        <dbReference type="PROSITE" id="PS50880"/>
    </source>
</evidence>
<keyword evidence="7" id="KW-0799">Topoisomerase</keyword>
<dbReference type="PANTHER" id="PTHR11390">
    <property type="entry name" value="PROKARYOTIC DNA TOPOISOMERASE"/>
    <property type="match status" value="1"/>
</dbReference>
<dbReference type="Gene3D" id="1.10.460.10">
    <property type="entry name" value="Topoisomerase I, domain 2"/>
    <property type="match status" value="1"/>
</dbReference>
<evidence type="ECO:0000256" key="6">
    <source>
        <dbReference type="ARBA" id="ARBA00022833"/>
    </source>
</evidence>
<dbReference type="EC" id="5.6.2.1" evidence="3"/>
<dbReference type="NCBIfam" id="NF005829">
    <property type="entry name" value="PRK07726.1"/>
    <property type="match status" value="1"/>
</dbReference>
<evidence type="ECO:0000256" key="4">
    <source>
        <dbReference type="ARBA" id="ARBA00022737"/>
    </source>
</evidence>
<dbReference type="RefSeq" id="WP_116716916.1">
    <property type="nucleotide sequence ID" value="NZ_DACWWF010000017.1"/>
</dbReference>
<dbReference type="InterPro" id="IPR013498">
    <property type="entry name" value="Topo_IA_Znf"/>
</dbReference>
<feature type="domain" description="Topo IA-type catalytic" evidence="15">
    <location>
        <begin position="150"/>
        <end position="609"/>
    </location>
</feature>
<dbReference type="CDD" id="cd00186">
    <property type="entry name" value="TOP1Ac"/>
    <property type="match status" value="1"/>
</dbReference>